<gene>
    <name evidence="2" type="ORF">C495_01355</name>
</gene>
<sequence length="88" mass="10211">MWTSIRIRTDGDYAYRRDAIERAADVYDCNRTKAVVSACDDVPHFVRAIQQVLERDDLTLKQRREIAETLSTRAMTFEVESEIVVDTD</sequence>
<dbReference type="eggNOG" id="arCOG08180">
    <property type="taxonomic scope" value="Archaea"/>
</dbReference>
<name>L9WF53_9EURY</name>
<dbReference type="AlphaFoldDB" id="L9WF53"/>
<keyword evidence="3" id="KW-1185">Reference proteome</keyword>
<evidence type="ECO:0000259" key="1">
    <source>
        <dbReference type="Pfam" id="PF24743"/>
    </source>
</evidence>
<dbReference type="PATRIC" id="fig|1230460.4.peg.264"/>
<proteinExistence type="predicted"/>
<evidence type="ECO:0000313" key="3">
    <source>
        <dbReference type="Proteomes" id="UP000011661"/>
    </source>
</evidence>
<dbReference type="InterPro" id="IPR056109">
    <property type="entry name" value="DUF7692"/>
</dbReference>
<reference evidence="2 3" key="1">
    <citation type="journal article" date="2014" name="PLoS Genet.">
        <title>Phylogenetically driven sequencing of extremely halophilic archaea reveals strategies for static and dynamic osmo-response.</title>
        <authorList>
            <person name="Becker E.A."/>
            <person name="Seitzer P.M."/>
            <person name="Tritt A."/>
            <person name="Larsen D."/>
            <person name="Krusor M."/>
            <person name="Yao A.I."/>
            <person name="Wu D."/>
            <person name="Madern D."/>
            <person name="Eisen J.A."/>
            <person name="Darling A.E."/>
            <person name="Facciotti M.T."/>
        </authorList>
    </citation>
    <scope>NUCLEOTIDE SEQUENCE [LARGE SCALE GENOMIC DNA]</scope>
    <source>
        <strain evidence="2 3">JCM 14089</strain>
    </source>
</reference>
<dbReference type="Proteomes" id="UP000011661">
    <property type="component" value="Unassembled WGS sequence"/>
</dbReference>
<comment type="caution">
    <text evidence="2">The sequence shown here is derived from an EMBL/GenBank/DDBJ whole genome shotgun (WGS) entry which is preliminary data.</text>
</comment>
<dbReference type="Pfam" id="PF24743">
    <property type="entry name" value="DUF7692"/>
    <property type="match status" value="1"/>
</dbReference>
<protein>
    <recommendedName>
        <fullName evidence="1">DUF7692 domain-containing protein</fullName>
    </recommendedName>
</protein>
<dbReference type="EMBL" id="AOHX01000025">
    <property type="protein sequence ID" value="ELY48079.1"/>
    <property type="molecule type" value="Genomic_DNA"/>
</dbReference>
<organism evidence="2 3">
    <name type="scientific">Natronorubrum sulfidifaciens JCM 14089</name>
    <dbReference type="NCBI Taxonomy" id="1230460"/>
    <lineage>
        <taxon>Archaea</taxon>
        <taxon>Methanobacteriati</taxon>
        <taxon>Methanobacteriota</taxon>
        <taxon>Stenosarchaea group</taxon>
        <taxon>Halobacteria</taxon>
        <taxon>Halobacteriales</taxon>
        <taxon>Natrialbaceae</taxon>
        <taxon>Natronorubrum</taxon>
    </lineage>
</organism>
<accession>L9WF53</accession>
<feature type="domain" description="DUF7692" evidence="1">
    <location>
        <begin position="5"/>
        <end position="59"/>
    </location>
</feature>
<evidence type="ECO:0000313" key="2">
    <source>
        <dbReference type="EMBL" id="ELY48079.1"/>
    </source>
</evidence>